<keyword evidence="1 5" id="KW-0489">Methyltransferase</keyword>
<feature type="binding site" evidence="5">
    <location>
        <position position="228"/>
    </location>
    <ligand>
        <name>Zn(2+)</name>
        <dbReference type="ChEBI" id="CHEBI:29105"/>
    </ligand>
</feature>
<keyword evidence="4 5" id="KW-0862">Zinc</keyword>
<dbReference type="PANTHER" id="PTHR46015:SF1">
    <property type="entry name" value="HOMOCYSTEINE S-METHYLTRANSFERASE-LIKE ISOFORM 1"/>
    <property type="match status" value="1"/>
</dbReference>
<dbReference type="EMBL" id="CP014587">
    <property type="protein sequence ID" value="ANZ77353.1"/>
    <property type="molecule type" value="Genomic_DNA"/>
</dbReference>
<evidence type="ECO:0000256" key="4">
    <source>
        <dbReference type="ARBA" id="ARBA00022833"/>
    </source>
</evidence>
<dbReference type="InterPro" id="IPR051486">
    <property type="entry name" value="Hcy_S-methyltransferase"/>
</dbReference>
<evidence type="ECO:0000256" key="3">
    <source>
        <dbReference type="ARBA" id="ARBA00022723"/>
    </source>
</evidence>
<dbReference type="Pfam" id="PF02574">
    <property type="entry name" value="S-methyl_trans"/>
    <property type="match status" value="1"/>
</dbReference>
<dbReference type="SUPFAM" id="SSF82282">
    <property type="entry name" value="Homocysteine S-methyltransferase"/>
    <property type="match status" value="1"/>
</dbReference>
<dbReference type="PANTHER" id="PTHR46015">
    <property type="entry name" value="ZGC:172121"/>
    <property type="match status" value="1"/>
</dbReference>
<dbReference type="Proteomes" id="UP000094565">
    <property type="component" value="Chromosome 4"/>
</dbReference>
<evidence type="ECO:0000256" key="5">
    <source>
        <dbReference type="PROSITE-ProRule" id="PRU00333"/>
    </source>
</evidence>
<keyword evidence="2 5" id="KW-0808">Transferase</keyword>
<dbReference type="GO" id="GO:0008898">
    <property type="term" value="F:S-adenosylmethionine-homocysteine S-methyltransferase activity"/>
    <property type="evidence" value="ECO:0007669"/>
    <property type="project" value="TreeGrafter"/>
</dbReference>
<feature type="binding site" evidence="5">
    <location>
        <position position="294"/>
    </location>
    <ligand>
        <name>Zn(2+)</name>
        <dbReference type="ChEBI" id="CHEBI:29105"/>
    </ligand>
</feature>
<keyword evidence="3 5" id="KW-0479">Metal-binding</keyword>
<reference evidence="7 8" key="1">
    <citation type="submission" date="2016-02" db="EMBL/GenBank/DDBJ databases">
        <title>Comparative genomic and transcriptomic foundation for Pichia pastoris.</title>
        <authorList>
            <person name="Love K.R."/>
            <person name="Shah K.A."/>
            <person name="Whittaker C.A."/>
            <person name="Wu J."/>
            <person name="Bartlett M.C."/>
            <person name="Ma D."/>
            <person name="Leeson R.L."/>
            <person name="Priest M."/>
            <person name="Young S.K."/>
            <person name="Love J.C."/>
        </authorList>
    </citation>
    <scope>NUCLEOTIDE SEQUENCE [LARGE SCALE GENOMIC DNA]</scope>
    <source>
        <strain evidence="7 8">ATCC 28485</strain>
    </source>
</reference>
<accession>A0A1B2JH76</accession>
<evidence type="ECO:0000256" key="1">
    <source>
        <dbReference type="ARBA" id="ARBA00022603"/>
    </source>
</evidence>
<dbReference type="InterPro" id="IPR003726">
    <property type="entry name" value="HCY_dom"/>
</dbReference>
<feature type="binding site" evidence="5">
    <location>
        <position position="293"/>
    </location>
    <ligand>
        <name>Zn(2+)</name>
        <dbReference type="ChEBI" id="CHEBI:29105"/>
    </ligand>
</feature>
<dbReference type="PIRSF" id="PIRSF037505">
    <property type="entry name" value="Betaine_HMT"/>
    <property type="match status" value="1"/>
</dbReference>
<evidence type="ECO:0000313" key="8">
    <source>
        <dbReference type="Proteomes" id="UP000094565"/>
    </source>
</evidence>
<dbReference type="NCBIfam" id="NF007020">
    <property type="entry name" value="PRK09485.1"/>
    <property type="match status" value="1"/>
</dbReference>
<name>A0A1B2JH76_PICPA</name>
<dbReference type="GO" id="GO:0008270">
    <property type="term" value="F:zinc ion binding"/>
    <property type="evidence" value="ECO:0007669"/>
    <property type="project" value="InterPro"/>
</dbReference>
<keyword evidence="8" id="KW-1185">Reference proteome</keyword>
<evidence type="ECO:0000259" key="6">
    <source>
        <dbReference type="PROSITE" id="PS50970"/>
    </source>
</evidence>
<evidence type="ECO:0000256" key="2">
    <source>
        <dbReference type="ARBA" id="ARBA00022679"/>
    </source>
</evidence>
<dbReference type="InterPro" id="IPR036589">
    <property type="entry name" value="HCY_dom_sf"/>
</dbReference>
<dbReference type="AlphaFoldDB" id="A0A1B2JH76"/>
<dbReference type="Gene3D" id="3.20.20.330">
    <property type="entry name" value="Homocysteine-binding-like domain"/>
    <property type="match status" value="1"/>
</dbReference>
<comment type="cofactor">
    <cofactor evidence="5">
        <name>Zn(2+)</name>
        <dbReference type="ChEBI" id="CHEBI:29105"/>
    </cofactor>
</comment>
<gene>
    <name evidence="7" type="primary">SAM4</name>
    <name evidence="7" type="ORF">ATY40_BA7504660</name>
</gene>
<dbReference type="PROSITE" id="PS50970">
    <property type="entry name" value="HCY"/>
    <property type="match status" value="1"/>
</dbReference>
<dbReference type="GO" id="GO:0033528">
    <property type="term" value="P:S-methylmethionine cycle"/>
    <property type="evidence" value="ECO:0007669"/>
    <property type="project" value="TreeGrafter"/>
</dbReference>
<organism evidence="7 8">
    <name type="scientific">Komagataella pastoris</name>
    <name type="common">Yeast</name>
    <name type="synonym">Pichia pastoris</name>
    <dbReference type="NCBI Taxonomy" id="4922"/>
    <lineage>
        <taxon>Eukaryota</taxon>
        <taxon>Fungi</taxon>
        <taxon>Dikarya</taxon>
        <taxon>Ascomycota</taxon>
        <taxon>Saccharomycotina</taxon>
        <taxon>Pichiomycetes</taxon>
        <taxon>Pichiales</taxon>
        <taxon>Pichiaceae</taxon>
        <taxon>Komagataella</taxon>
    </lineage>
</organism>
<dbReference type="GO" id="GO:0032259">
    <property type="term" value="P:methylation"/>
    <property type="evidence" value="ECO:0007669"/>
    <property type="project" value="UniProtKB-KW"/>
</dbReference>
<evidence type="ECO:0000313" key="7">
    <source>
        <dbReference type="EMBL" id="ANZ77353.1"/>
    </source>
</evidence>
<sequence length="315" mass="34802">MDIWLKQKQCRILDGALGTELEKLDVDIKSTLWSGKALFHSPQTITQIHSSYIQAGAELILTCTYQLSDQGLKDLGINDPDVYAKAVKLAKDAVDQNEGASRVKIVGSIGSYGAYLSGGEEYTGEYGSIGKSELEEFHKTRLQSLLTNPDVDLIGFETIPNILEAETLVVLFNALASSLNVDKGYYMSFNCKEENNQSVIADGTTIPEVCNRLSKIDISRMYAIGTNCCSISAANGAVELFSRYTNLPLIVYPNSGEKYDKIEKIWLPGESYQHISDNVVNWLRLNVKIIGGCCRTNPHIIRQLREIVDNSSSSE</sequence>
<dbReference type="InterPro" id="IPR017226">
    <property type="entry name" value="BHMT-like"/>
</dbReference>
<feature type="domain" description="Hcy-binding" evidence="6">
    <location>
        <begin position="1"/>
        <end position="308"/>
    </location>
</feature>
<dbReference type="GO" id="GO:0009086">
    <property type="term" value="P:methionine biosynthetic process"/>
    <property type="evidence" value="ECO:0007669"/>
    <property type="project" value="InterPro"/>
</dbReference>
<dbReference type="OrthoDB" id="261426at2759"/>
<protein>
    <submittedName>
        <fullName evidence="7">BA75_04660T0</fullName>
    </submittedName>
</protein>
<proteinExistence type="predicted"/>